<evidence type="ECO:0000256" key="1">
    <source>
        <dbReference type="ARBA" id="ARBA00006484"/>
    </source>
</evidence>
<dbReference type="Proteomes" id="UP001194746">
    <property type="component" value="Unassembled WGS sequence"/>
</dbReference>
<dbReference type="FunFam" id="3.40.50.720:FF:000084">
    <property type="entry name" value="Short-chain dehydrogenase reductase"/>
    <property type="match status" value="1"/>
</dbReference>
<comment type="caution">
    <text evidence="5">The sequence shown here is derived from an EMBL/GenBank/DDBJ whole genome shotgun (WGS) entry which is preliminary data.</text>
</comment>
<evidence type="ECO:0000259" key="4">
    <source>
        <dbReference type="Pfam" id="PF04909"/>
    </source>
</evidence>
<dbReference type="SUPFAM" id="SSF51735">
    <property type="entry name" value="NAD(P)-binding Rossmann-fold domains"/>
    <property type="match status" value="1"/>
</dbReference>
<dbReference type="SUPFAM" id="SSF51556">
    <property type="entry name" value="Metallo-dependent hydrolases"/>
    <property type="match status" value="1"/>
</dbReference>
<dbReference type="CDD" id="cd05233">
    <property type="entry name" value="SDR_c"/>
    <property type="match status" value="1"/>
</dbReference>
<evidence type="ECO:0000256" key="3">
    <source>
        <dbReference type="ARBA" id="ARBA00023002"/>
    </source>
</evidence>
<dbReference type="InterPro" id="IPR036291">
    <property type="entry name" value="NAD(P)-bd_dom_sf"/>
</dbReference>
<dbReference type="PROSITE" id="PS00061">
    <property type="entry name" value="ADH_SHORT"/>
    <property type="match status" value="1"/>
</dbReference>
<dbReference type="GO" id="GO:0016787">
    <property type="term" value="F:hydrolase activity"/>
    <property type="evidence" value="ECO:0007669"/>
    <property type="project" value="InterPro"/>
</dbReference>
<dbReference type="PANTHER" id="PTHR24321:SF8">
    <property type="entry name" value="ESTRADIOL 17-BETA-DEHYDROGENASE 8-RELATED"/>
    <property type="match status" value="1"/>
</dbReference>
<dbReference type="InterPro" id="IPR020904">
    <property type="entry name" value="Sc_DH/Rdtase_CS"/>
</dbReference>
<evidence type="ECO:0000313" key="6">
    <source>
        <dbReference type="Proteomes" id="UP001194746"/>
    </source>
</evidence>
<feature type="domain" description="Amidohydrolase-related" evidence="4">
    <location>
        <begin position="346"/>
        <end position="653"/>
    </location>
</feature>
<evidence type="ECO:0000313" key="5">
    <source>
        <dbReference type="EMBL" id="KAF9883314.1"/>
    </source>
</evidence>
<keyword evidence="6" id="KW-1185">Reference proteome</keyword>
<dbReference type="InterPro" id="IPR032466">
    <property type="entry name" value="Metal_Hydrolase"/>
</dbReference>
<organism evidence="5 6">
    <name type="scientific">Aspergillus nanangensis</name>
    <dbReference type="NCBI Taxonomy" id="2582783"/>
    <lineage>
        <taxon>Eukaryota</taxon>
        <taxon>Fungi</taxon>
        <taxon>Dikarya</taxon>
        <taxon>Ascomycota</taxon>
        <taxon>Pezizomycotina</taxon>
        <taxon>Eurotiomycetes</taxon>
        <taxon>Eurotiomycetidae</taxon>
        <taxon>Eurotiales</taxon>
        <taxon>Aspergillaceae</taxon>
        <taxon>Aspergillus</taxon>
        <taxon>Aspergillus subgen. Circumdati</taxon>
    </lineage>
</organism>
<dbReference type="Pfam" id="PF04909">
    <property type="entry name" value="Amidohydro_2"/>
    <property type="match status" value="1"/>
</dbReference>
<accession>A0AAD4CBB0</accession>
<comment type="similarity">
    <text evidence="1">Belongs to the short-chain dehydrogenases/reductases (SDR) family.</text>
</comment>
<dbReference type="Pfam" id="PF13561">
    <property type="entry name" value="adh_short_C2"/>
    <property type="match status" value="1"/>
</dbReference>
<dbReference type="PRINTS" id="PR00081">
    <property type="entry name" value="GDHRDH"/>
</dbReference>
<reference evidence="5" key="2">
    <citation type="submission" date="2020-02" db="EMBL/GenBank/DDBJ databases">
        <authorList>
            <person name="Gilchrist C.L.M."/>
            <person name="Chooi Y.-H."/>
        </authorList>
    </citation>
    <scope>NUCLEOTIDE SEQUENCE</scope>
    <source>
        <strain evidence="5">MST-FP2251</strain>
    </source>
</reference>
<proteinExistence type="inferred from homology"/>
<protein>
    <recommendedName>
        <fullName evidence="4">Amidohydrolase-related domain-containing protein</fullName>
    </recommendedName>
</protein>
<dbReference type="GO" id="GO:0016491">
    <property type="term" value="F:oxidoreductase activity"/>
    <property type="evidence" value="ECO:0007669"/>
    <property type="project" value="UniProtKB-KW"/>
</dbReference>
<dbReference type="AlphaFoldDB" id="A0AAD4CBB0"/>
<gene>
    <name evidence="5" type="ORF">FE257_003732</name>
</gene>
<reference evidence="5" key="1">
    <citation type="journal article" date="2019" name="Beilstein J. Org. Chem.">
        <title>Nanangenines: drimane sesquiterpenoids as the dominant metabolite cohort of a novel Australian fungus, Aspergillus nanangensis.</title>
        <authorList>
            <person name="Lacey H.J."/>
            <person name="Gilchrist C.L.M."/>
            <person name="Crombie A."/>
            <person name="Kalaitzis J.A."/>
            <person name="Vuong D."/>
            <person name="Rutledge P.J."/>
            <person name="Turner P."/>
            <person name="Pitt J.I."/>
            <person name="Lacey E."/>
            <person name="Chooi Y.H."/>
            <person name="Piggott A.M."/>
        </authorList>
    </citation>
    <scope>NUCLEOTIDE SEQUENCE</scope>
    <source>
        <strain evidence="5">MST-FP2251</strain>
    </source>
</reference>
<dbReference type="Gene3D" id="3.40.50.720">
    <property type="entry name" value="NAD(P)-binding Rossmann-like Domain"/>
    <property type="match status" value="1"/>
</dbReference>
<dbReference type="GO" id="GO:0044550">
    <property type="term" value="P:secondary metabolite biosynthetic process"/>
    <property type="evidence" value="ECO:0007669"/>
    <property type="project" value="UniProtKB-ARBA"/>
</dbReference>
<keyword evidence="2" id="KW-0521">NADP</keyword>
<dbReference type="InterPro" id="IPR006680">
    <property type="entry name" value="Amidohydro-rel"/>
</dbReference>
<name>A0AAD4CBB0_ASPNN</name>
<keyword evidence="3" id="KW-0560">Oxidoreductase</keyword>
<dbReference type="InterPro" id="IPR002347">
    <property type="entry name" value="SDR_fam"/>
</dbReference>
<evidence type="ECO:0000256" key="2">
    <source>
        <dbReference type="ARBA" id="ARBA00022857"/>
    </source>
</evidence>
<dbReference type="PRINTS" id="PR00080">
    <property type="entry name" value="SDRFAMILY"/>
</dbReference>
<dbReference type="EMBL" id="VCAU01000170">
    <property type="protein sequence ID" value="KAF9883314.1"/>
    <property type="molecule type" value="Genomic_DNA"/>
</dbReference>
<dbReference type="Gene3D" id="3.20.20.140">
    <property type="entry name" value="Metal-dependent hydrolases"/>
    <property type="match status" value="1"/>
</dbReference>
<dbReference type="NCBIfam" id="NF005559">
    <property type="entry name" value="PRK07231.1"/>
    <property type="match status" value="1"/>
</dbReference>
<dbReference type="PANTHER" id="PTHR24321">
    <property type="entry name" value="DEHYDROGENASES, SHORT CHAIN"/>
    <property type="match status" value="1"/>
</dbReference>
<sequence>MNTGLLAGKIAIVTGAASGLGRATAFAFAKQGASVVCADISPLSSNGQATHELITQQGGRCNFTKTDVSSEDSIKALIANTVADFGKLDIMVNNAGVASESHSPKPNWETTEEVFDTTHRINVRGVFLGCKYGGLQMLKQANDNKGQRVGTSIINVGSVLGLLGMTGTPAYAASKGAVISMTRAAAMDFAPHNIRCNSILPGFTRTPMISRLTEDSEVESHLSQCHPFQRLGEPEEIANAAVFLASHLSDGITGHNMPVDGGLHAQLRNETVSLAGEMTLAGRAQLYARGKYLIVRNSICWYSLSLPMYTYEYGLATDSHSELPVRSAKFIIENLRKEAATMARRIDVHHHYIPPAYLQALEKTGGDPSGWPTPAWSLDADQKICQGCGVETAILSVTAPGTSILKGSESARLARDCNTFGKALRDKHPKNYGFFAALPDILDTDAALEEIRYAFDELQADGVTLFTRYGDANYYLGHPNIQPIWEELDRRAAVVFIHPTHPVDTNLVNRILPQPMIDYPHETTRTAVDLITTDTIRKYHHCKVILSHGGGNLPWLARRPAIMLKDLGLSNMTAEHFVENARMFYFDLALTDSTFQLPLLQQFAPADHILFGSDFPYAPEATVRRFSRELDEAKLSEQDREKINRRSALKLFPRLSSY</sequence>